<accession>A0A1X7TTN9</accession>
<dbReference type="InParanoid" id="A0A1X7TTN9"/>
<evidence type="ECO:0000313" key="1">
    <source>
        <dbReference type="EnsemblMetazoa" id="Aqu2.1.18393_001"/>
    </source>
</evidence>
<sequence>MEFGEELWWLAAKAYPDLSCDAHEHLALTRFFGSIADSQVMLSETEEPKVNSRGCQ</sequence>
<dbReference type="AlphaFoldDB" id="A0A1X7TTN9"/>
<protein>
    <submittedName>
        <fullName evidence="1">Uncharacterized protein</fullName>
    </submittedName>
</protein>
<organism evidence="1">
    <name type="scientific">Amphimedon queenslandica</name>
    <name type="common">Sponge</name>
    <dbReference type="NCBI Taxonomy" id="400682"/>
    <lineage>
        <taxon>Eukaryota</taxon>
        <taxon>Metazoa</taxon>
        <taxon>Porifera</taxon>
        <taxon>Demospongiae</taxon>
        <taxon>Heteroscleromorpha</taxon>
        <taxon>Haplosclerida</taxon>
        <taxon>Niphatidae</taxon>
        <taxon>Amphimedon</taxon>
    </lineage>
</organism>
<proteinExistence type="predicted"/>
<name>A0A1X7TTN9_AMPQE</name>
<dbReference type="EnsemblMetazoa" id="Aqu2.1.18393_001">
    <property type="protein sequence ID" value="Aqu2.1.18393_001"/>
    <property type="gene ID" value="Aqu2.1.18393"/>
</dbReference>
<reference evidence="1" key="1">
    <citation type="submission" date="2017-05" db="UniProtKB">
        <authorList>
            <consortium name="EnsemblMetazoa"/>
        </authorList>
    </citation>
    <scope>IDENTIFICATION</scope>
</reference>